<accession>A0ABV2T6F5</accession>
<name>A0ABV2T6F5_9BACT</name>
<protein>
    <recommendedName>
        <fullName evidence="4">Outer membrane lipoprotein-sorting protein</fullName>
    </recommendedName>
</protein>
<keyword evidence="1" id="KW-0732">Signal</keyword>
<comment type="caution">
    <text evidence="2">The sequence shown here is derived from an EMBL/GenBank/DDBJ whole genome shotgun (WGS) entry which is preliminary data.</text>
</comment>
<dbReference type="Proteomes" id="UP001549749">
    <property type="component" value="Unassembled WGS sequence"/>
</dbReference>
<dbReference type="RefSeq" id="WP_354661251.1">
    <property type="nucleotide sequence ID" value="NZ_JBEXAC010000002.1"/>
</dbReference>
<dbReference type="EMBL" id="JBEXAC010000002">
    <property type="protein sequence ID" value="MET6998607.1"/>
    <property type="molecule type" value="Genomic_DNA"/>
</dbReference>
<keyword evidence="3" id="KW-1185">Reference proteome</keyword>
<evidence type="ECO:0008006" key="4">
    <source>
        <dbReference type="Google" id="ProtNLM"/>
    </source>
</evidence>
<reference evidence="2 3" key="1">
    <citation type="submission" date="2024-06" db="EMBL/GenBank/DDBJ databases">
        <title>Chitinophaga defluvii sp. nov., isolated from municipal sewage.</title>
        <authorList>
            <person name="Zhang L."/>
        </authorList>
    </citation>
    <scope>NUCLEOTIDE SEQUENCE [LARGE SCALE GENOMIC DNA]</scope>
    <source>
        <strain evidence="2 3">H8</strain>
    </source>
</reference>
<sequence>MKNLKILALTLGIAATGFAAKAQTTDEVVNKYVKAMGGADKLKAAKTQYTEGVMSMGNMEIPIKRWVVQDKAMRLEFSVNGTNNVQVITKDSGWAQMPVQQQPEAKPLDKKMVGMMQSQLDISGELFNYKAKGKKIEFLGKEAVDGVDMYKLKVINSNGTDGIAYINASNNYIVKTVNKINMQGADVELVTLLSDYKTTPDGYAYPAATAQTPSGIRISINKVEMNKPMADSIFAMPH</sequence>
<organism evidence="2 3">
    <name type="scientific">Chitinophaga defluvii</name>
    <dbReference type="NCBI Taxonomy" id="3163343"/>
    <lineage>
        <taxon>Bacteria</taxon>
        <taxon>Pseudomonadati</taxon>
        <taxon>Bacteroidota</taxon>
        <taxon>Chitinophagia</taxon>
        <taxon>Chitinophagales</taxon>
        <taxon>Chitinophagaceae</taxon>
        <taxon>Chitinophaga</taxon>
    </lineage>
</organism>
<feature type="signal peptide" evidence="1">
    <location>
        <begin position="1"/>
        <end position="22"/>
    </location>
</feature>
<evidence type="ECO:0000313" key="2">
    <source>
        <dbReference type="EMBL" id="MET6998607.1"/>
    </source>
</evidence>
<feature type="chain" id="PRO_5046278203" description="Outer membrane lipoprotein-sorting protein" evidence="1">
    <location>
        <begin position="23"/>
        <end position="238"/>
    </location>
</feature>
<proteinExistence type="predicted"/>
<evidence type="ECO:0000256" key="1">
    <source>
        <dbReference type="SAM" id="SignalP"/>
    </source>
</evidence>
<dbReference type="Gene3D" id="2.50.20.10">
    <property type="entry name" value="Lipoprotein localisation LolA/LolB/LppX"/>
    <property type="match status" value="1"/>
</dbReference>
<evidence type="ECO:0000313" key="3">
    <source>
        <dbReference type="Proteomes" id="UP001549749"/>
    </source>
</evidence>
<gene>
    <name evidence="2" type="ORF">ABR189_14580</name>
</gene>